<protein>
    <recommendedName>
        <fullName evidence="4">DUF1302 domain-containing protein</fullName>
    </recommendedName>
</protein>
<sequence length="605" mass="65498">MKKSILKLVGVTVCGAVTYLPVHAENYDTGIGDLQAAWVSNITGGIGMRTKSPSCTLTGDPNANGCGASANVAGWANGDNGDLNYKKDQLYTAYSSLTSELYLTSREQGFKFLMRATGLYDFAADDTQRTPLSTDAKAQSVHSIVLLDLWAQKDFQLADQSAHVRLGNQVINWGESQYALGGINATNSLDLQKLDLPGTLLKQALLPAPMLSFVSSLPGGWSTEAYVQWGWNGDKFPPVGTFWSTSNGLGRGAVPFTSNTTNYNLGGLNAGSIAGANSNNSQYYDSVNQNLVNGQYSGAPYNSIGYQPITNNPGNNTQGGVKLAYKPSGSDVSYAFYYENYTDKMPNATYLASGATEYSYVKDRSLFGVSANFQSGQWAFGTELSYRPHDAVSMTGCFIQGGPADYNTNALAGANCQGWKDFSKYEFIFDAQWQQTRGDPFLSLVNADTGIFSAELAVIDYPDVNANTQYTRTVAGQKIYQLVDAGYGASLVNNQALGYQIYQGVGTSVSSGLVLDYNVTYDNSVIKGWQVTTGLTFYDSFKGVTPTLYENYAHGYKSANFYMLFNQNPAVWQAGLNYTAFFGGNSTTNAYSDRNNIGVFVTRNF</sequence>
<dbReference type="InterPro" id="IPR010727">
    <property type="entry name" value="DUF1302"/>
</dbReference>
<feature type="chain" id="PRO_5015393048" description="DUF1302 domain-containing protein" evidence="1">
    <location>
        <begin position="25"/>
        <end position="605"/>
    </location>
</feature>
<evidence type="ECO:0008006" key="4">
    <source>
        <dbReference type="Google" id="ProtNLM"/>
    </source>
</evidence>
<evidence type="ECO:0000256" key="1">
    <source>
        <dbReference type="SAM" id="SignalP"/>
    </source>
</evidence>
<reference evidence="2 3" key="1">
    <citation type="submission" date="2018-02" db="EMBL/GenBank/DDBJ databases">
        <title>Solimicrobium silvestre gen. nov., sp. nov., isolated from alpine forest soil.</title>
        <authorList>
            <person name="Margesin R."/>
            <person name="Albuquerque L."/>
            <person name="Zhang D.-C."/>
            <person name="Froufe H.J.C."/>
            <person name="Severino R."/>
            <person name="Roxo I."/>
            <person name="Egas C."/>
            <person name="Da Costa M.S."/>
        </authorList>
    </citation>
    <scope>NUCLEOTIDE SEQUENCE [LARGE SCALE GENOMIC DNA]</scope>
    <source>
        <strain evidence="2 3">S20-91</strain>
    </source>
</reference>
<evidence type="ECO:0000313" key="2">
    <source>
        <dbReference type="EMBL" id="PRC91985.1"/>
    </source>
</evidence>
<keyword evidence="1" id="KW-0732">Signal</keyword>
<feature type="signal peptide" evidence="1">
    <location>
        <begin position="1"/>
        <end position="24"/>
    </location>
</feature>
<accession>A0A2S9GW82</accession>
<name>A0A2S9GW82_9BURK</name>
<evidence type="ECO:0000313" key="3">
    <source>
        <dbReference type="Proteomes" id="UP000237839"/>
    </source>
</evidence>
<dbReference type="OrthoDB" id="8522166at2"/>
<keyword evidence="3" id="KW-1185">Reference proteome</keyword>
<dbReference type="AlphaFoldDB" id="A0A2S9GW82"/>
<organism evidence="2 3">
    <name type="scientific">Solimicrobium silvestre</name>
    <dbReference type="NCBI Taxonomy" id="2099400"/>
    <lineage>
        <taxon>Bacteria</taxon>
        <taxon>Pseudomonadati</taxon>
        <taxon>Pseudomonadota</taxon>
        <taxon>Betaproteobacteria</taxon>
        <taxon>Burkholderiales</taxon>
        <taxon>Oxalobacteraceae</taxon>
        <taxon>Solimicrobium</taxon>
    </lineage>
</organism>
<dbReference type="Pfam" id="PF06980">
    <property type="entry name" value="DUF1302"/>
    <property type="match status" value="1"/>
</dbReference>
<dbReference type="Proteomes" id="UP000237839">
    <property type="component" value="Unassembled WGS sequence"/>
</dbReference>
<gene>
    <name evidence="2" type="ORF">S2091_3327</name>
</gene>
<proteinExistence type="predicted"/>
<dbReference type="EMBL" id="PUGF01000017">
    <property type="protein sequence ID" value="PRC91985.1"/>
    <property type="molecule type" value="Genomic_DNA"/>
</dbReference>
<dbReference type="RefSeq" id="WP_105533077.1">
    <property type="nucleotide sequence ID" value="NZ_PUGF01000017.1"/>
</dbReference>
<comment type="caution">
    <text evidence="2">The sequence shown here is derived from an EMBL/GenBank/DDBJ whole genome shotgun (WGS) entry which is preliminary data.</text>
</comment>